<dbReference type="EMBL" id="FPHL01000058">
    <property type="protein sequence ID" value="SFV69228.1"/>
    <property type="molecule type" value="Genomic_DNA"/>
</dbReference>
<feature type="transmembrane region" description="Helical" evidence="1">
    <location>
        <begin position="18"/>
        <end position="35"/>
    </location>
</feature>
<evidence type="ECO:0000313" key="2">
    <source>
        <dbReference type="EMBL" id="SFV69228.1"/>
    </source>
</evidence>
<name>A0A1W1CTN8_9ZZZZ</name>
<keyword evidence="1" id="KW-0472">Membrane</keyword>
<evidence type="ECO:0000256" key="1">
    <source>
        <dbReference type="SAM" id="Phobius"/>
    </source>
</evidence>
<keyword evidence="1" id="KW-0812">Transmembrane</keyword>
<proteinExistence type="predicted"/>
<protein>
    <submittedName>
        <fullName evidence="2">Uncharacterized protein</fullName>
    </submittedName>
</protein>
<sequence length="47" mass="5386">MELIKAFLTNFWILTNDMAIYILIGVLFAGGFLLWRDHAWTDALLSA</sequence>
<accession>A0A1W1CTN8</accession>
<dbReference type="AlphaFoldDB" id="A0A1W1CTN8"/>
<keyword evidence="1" id="KW-1133">Transmembrane helix</keyword>
<organism evidence="2">
    <name type="scientific">hydrothermal vent metagenome</name>
    <dbReference type="NCBI Taxonomy" id="652676"/>
    <lineage>
        <taxon>unclassified sequences</taxon>
        <taxon>metagenomes</taxon>
        <taxon>ecological metagenomes</taxon>
    </lineage>
</organism>
<gene>
    <name evidence="2" type="ORF">MNB_SV-10-136</name>
</gene>
<reference evidence="2" key="1">
    <citation type="submission" date="2016-10" db="EMBL/GenBank/DDBJ databases">
        <authorList>
            <person name="de Groot N.N."/>
        </authorList>
    </citation>
    <scope>NUCLEOTIDE SEQUENCE</scope>
</reference>